<protein>
    <submittedName>
        <fullName evidence="3">Uncharacterized protein</fullName>
    </submittedName>
</protein>
<feature type="chain" id="PRO_5013322396" evidence="2">
    <location>
        <begin position="21"/>
        <end position="275"/>
    </location>
</feature>
<evidence type="ECO:0000256" key="2">
    <source>
        <dbReference type="SAM" id="SignalP"/>
    </source>
</evidence>
<gene>
    <name evidence="3" type="ORF">BCR37DRAFT_389194</name>
</gene>
<evidence type="ECO:0000313" key="4">
    <source>
        <dbReference type="Proteomes" id="UP000193685"/>
    </source>
</evidence>
<sequence length="275" mass="30554">MALAPWPLACLVALLRGLCARVLVFEFVQAGQTEKHVQHCQQQVLAIFRKNNLNEILIGDFVVPPAFRVCTDFQQKFETSSRVVLTDGRWHRLSSMHRSGSLVQPPRPDPTVQSALYVALIRLSYLRSSARLSPSMQVQVRRLAMATNDEEQQQRALHAKATSNAPIHYPHHGASANLRRDPTLCRSVPSRDDATATALLRSPGGHAGGNSFAWYAEYLRKLAEESREREFEELLEGDATPDEAMRADEQASVKSAPRLVLDMREQGATQSSGGT</sequence>
<evidence type="ECO:0000313" key="3">
    <source>
        <dbReference type="EMBL" id="ORY77386.1"/>
    </source>
</evidence>
<feature type="region of interest" description="Disordered" evidence="1">
    <location>
        <begin position="234"/>
        <end position="275"/>
    </location>
</feature>
<dbReference type="EMBL" id="MCFI01000020">
    <property type="protein sequence ID" value="ORY77386.1"/>
    <property type="molecule type" value="Genomic_DNA"/>
</dbReference>
<feature type="signal peptide" evidence="2">
    <location>
        <begin position="1"/>
        <end position="20"/>
    </location>
</feature>
<reference evidence="3 4" key="1">
    <citation type="submission" date="2016-07" db="EMBL/GenBank/DDBJ databases">
        <title>Pervasive Adenine N6-methylation of Active Genes in Fungi.</title>
        <authorList>
            <consortium name="DOE Joint Genome Institute"/>
            <person name="Mondo S.J."/>
            <person name="Dannebaum R.O."/>
            <person name="Kuo R.C."/>
            <person name="Labutti K."/>
            <person name="Haridas S."/>
            <person name="Kuo A."/>
            <person name="Salamov A."/>
            <person name="Ahrendt S.R."/>
            <person name="Lipzen A."/>
            <person name="Sullivan W."/>
            <person name="Andreopoulos W.B."/>
            <person name="Clum A."/>
            <person name="Lindquist E."/>
            <person name="Daum C."/>
            <person name="Ramamoorthy G.K."/>
            <person name="Gryganskyi A."/>
            <person name="Culley D."/>
            <person name="Magnuson J.K."/>
            <person name="James T.Y."/>
            <person name="O'Malley M.A."/>
            <person name="Stajich J.E."/>
            <person name="Spatafora J.W."/>
            <person name="Visel A."/>
            <person name="Grigoriev I.V."/>
        </authorList>
    </citation>
    <scope>NUCLEOTIDE SEQUENCE [LARGE SCALE GENOMIC DNA]</scope>
    <source>
        <strain evidence="3 4">12-1054</strain>
    </source>
</reference>
<keyword evidence="4" id="KW-1185">Reference proteome</keyword>
<accession>A0A1Y2F209</accession>
<feature type="compositionally biased region" description="Basic and acidic residues" evidence="1">
    <location>
        <begin position="178"/>
        <end position="188"/>
    </location>
</feature>
<evidence type="ECO:0000256" key="1">
    <source>
        <dbReference type="SAM" id="MobiDB-lite"/>
    </source>
</evidence>
<organism evidence="3 4">
    <name type="scientific">Protomyces lactucae-debilis</name>
    <dbReference type="NCBI Taxonomy" id="2754530"/>
    <lineage>
        <taxon>Eukaryota</taxon>
        <taxon>Fungi</taxon>
        <taxon>Dikarya</taxon>
        <taxon>Ascomycota</taxon>
        <taxon>Taphrinomycotina</taxon>
        <taxon>Taphrinomycetes</taxon>
        <taxon>Taphrinales</taxon>
        <taxon>Protomycetaceae</taxon>
        <taxon>Protomyces</taxon>
    </lineage>
</organism>
<keyword evidence="2" id="KW-0732">Signal</keyword>
<proteinExistence type="predicted"/>
<dbReference type="GeneID" id="63787309"/>
<dbReference type="RefSeq" id="XP_040723007.1">
    <property type="nucleotide sequence ID" value="XM_040870710.1"/>
</dbReference>
<dbReference type="AlphaFoldDB" id="A0A1Y2F209"/>
<name>A0A1Y2F209_PROLT</name>
<comment type="caution">
    <text evidence="3">The sequence shown here is derived from an EMBL/GenBank/DDBJ whole genome shotgun (WGS) entry which is preliminary data.</text>
</comment>
<feature type="region of interest" description="Disordered" evidence="1">
    <location>
        <begin position="163"/>
        <end position="188"/>
    </location>
</feature>
<dbReference type="Proteomes" id="UP000193685">
    <property type="component" value="Unassembled WGS sequence"/>
</dbReference>